<dbReference type="AlphaFoldDB" id="H2Z802"/>
<protein>
    <recommendedName>
        <fullName evidence="5">SH3 domain-containing protein</fullName>
    </recommendedName>
</protein>
<dbReference type="SMART" id="SM00326">
    <property type="entry name" value="SH3"/>
    <property type="match status" value="1"/>
</dbReference>
<evidence type="ECO:0000256" key="2">
    <source>
        <dbReference type="ARBA" id="ARBA00022468"/>
    </source>
</evidence>
<evidence type="ECO:0000256" key="3">
    <source>
        <dbReference type="PROSITE-ProRule" id="PRU00192"/>
    </source>
</evidence>
<accession>H2Z802</accession>
<evidence type="ECO:0000256" key="1">
    <source>
        <dbReference type="ARBA" id="ARBA00022443"/>
    </source>
</evidence>
<dbReference type="InterPro" id="IPR001452">
    <property type="entry name" value="SH3_domain"/>
</dbReference>
<dbReference type="STRING" id="51511.ENSCSAVP00000013714"/>
<dbReference type="PROSITE" id="PS50002">
    <property type="entry name" value="SH3"/>
    <property type="match status" value="1"/>
</dbReference>
<dbReference type="GeneTree" id="ENSGT00950000182860"/>
<reference evidence="6" key="3">
    <citation type="submission" date="2025-09" db="UniProtKB">
        <authorList>
            <consortium name="Ensembl"/>
        </authorList>
    </citation>
    <scope>IDENTIFICATION</scope>
</reference>
<reference evidence="6" key="2">
    <citation type="submission" date="2025-08" db="UniProtKB">
        <authorList>
            <consortium name="Ensembl"/>
        </authorList>
    </citation>
    <scope>IDENTIFICATION</scope>
</reference>
<dbReference type="Ensembl" id="ENSCSAVT00000013872.1">
    <property type="protein sequence ID" value="ENSCSAVP00000013714.1"/>
    <property type="gene ID" value="ENSCSAVG00000008042.1"/>
</dbReference>
<evidence type="ECO:0000313" key="6">
    <source>
        <dbReference type="Ensembl" id="ENSCSAVP00000013714.1"/>
    </source>
</evidence>
<dbReference type="InterPro" id="IPR050729">
    <property type="entry name" value="Rho-GAP"/>
</dbReference>
<dbReference type="PANTHER" id="PTHR23176:SF129">
    <property type="entry name" value="RHO GTPASE ACTIVATING PROTEIN AT 16F, ISOFORM E-RELATED"/>
    <property type="match status" value="1"/>
</dbReference>
<feature type="compositionally biased region" description="Basic and acidic residues" evidence="4">
    <location>
        <begin position="95"/>
        <end position="107"/>
    </location>
</feature>
<dbReference type="InterPro" id="IPR036028">
    <property type="entry name" value="SH3-like_dom_sf"/>
</dbReference>
<dbReference type="Proteomes" id="UP000007875">
    <property type="component" value="Unassembled WGS sequence"/>
</dbReference>
<dbReference type="HOGENOM" id="CLU_1030394_0_0_1"/>
<proteinExistence type="predicted"/>
<feature type="domain" description="SH3" evidence="5">
    <location>
        <begin position="8"/>
        <end position="71"/>
    </location>
</feature>
<keyword evidence="1 3" id="KW-0728">SH3 domain</keyword>
<reference evidence="7" key="1">
    <citation type="submission" date="2003-08" db="EMBL/GenBank/DDBJ databases">
        <authorList>
            <person name="Birren B."/>
            <person name="Nusbaum C."/>
            <person name="Abebe A."/>
            <person name="Abouelleil A."/>
            <person name="Adekoya E."/>
            <person name="Ait-zahra M."/>
            <person name="Allen N."/>
            <person name="Allen T."/>
            <person name="An P."/>
            <person name="Anderson M."/>
            <person name="Anderson S."/>
            <person name="Arachchi H."/>
            <person name="Armbruster J."/>
            <person name="Bachantsang P."/>
            <person name="Baldwin J."/>
            <person name="Barry A."/>
            <person name="Bayul T."/>
            <person name="Blitshsteyn B."/>
            <person name="Bloom T."/>
            <person name="Blye J."/>
            <person name="Boguslavskiy L."/>
            <person name="Borowsky M."/>
            <person name="Boukhgalter B."/>
            <person name="Brunache A."/>
            <person name="Butler J."/>
            <person name="Calixte N."/>
            <person name="Calvo S."/>
            <person name="Camarata J."/>
            <person name="Campo K."/>
            <person name="Chang J."/>
            <person name="Cheshatsang Y."/>
            <person name="Citroen M."/>
            <person name="Collymore A."/>
            <person name="Considine T."/>
            <person name="Cook A."/>
            <person name="Cooke P."/>
            <person name="Corum B."/>
            <person name="Cuomo C."/>
            <person name="David R."/>
            <person name="Dawoe T."/>
            <person name="Degray S."/>
            <person name="Dodge S."/>
            <person name="Dooley K."/>
            <person name="Dorje P."/>
            <person name="Dorjee K."/>
            <person name="Dorris L."/>
            <person name="Duffey N."/>
            <person name="Dupes A."/>
            <person name="Elkins T."/>
            <person name="Engels R."/>
            <person name="Erickson J."/>
            <person name="Farina A."/>
            <person name="Faro S."/>
            <person name="Ferreira P."/>
            <person name="Fischer H."/>
            <person name="Fitzgerald M."/>
            <person name="Foley K."/>
            <person name="Gage D."/>
            <person name="Galagan J."/>
            <person name="Gearin G."/>
            <person name="Gnerre S."/>
            <person name="Gnirke A."/>
            <person name="Goyette A."/>
            <person name="Graham J."/>
            <person name="Grandbois E."/>
            <person name="Gyaltsen K."/>
            <person name="Hafez N."/>
            <person name="Hagopian D."/>
            <person name="Hagos B."/>
            <person name="Hall J."/>
            <person name="Hatcher B."/>
            <person name="Heller A."/>
            <person name="Higgins H."/>
            <person name="Honan T."/>
            <person name="Horn A."/>
            <person name="Houde N."/>
            <person name="Hughes L."/>
            <person name="Hulme W."/>
            <person name="Husby E."/>
            <person name="Iliev I."/>
            <person name="Jaffe D."/>
            <person name="Jones C."/>
            <person name="Kamal M."/>
            <person name="Kamat A."/>
            <person name="Kamvysselis M."/>
            <person name="Karlsson E."/>
            <person name="Kells C."/>
            <person name="Kieu A."/>
            <person name="Kisner P."/>
            <person name="Kodira C."/>
            <person name="Kulbokas E."/>
            <person name="Labutti K."/>
            <person name="Lama D."/>
            <person name="Landers T."/>
            <person name="Leger J."/>
            <person name="Levine S."/>
            <person name="Lewis D."/>
            <person name="Lewis T."/>
            <person name="Lindblad-toh K."/>
            <person name="Liu X."/>
            <person name="Lokyitsang T."/>
            <person name="Lokyitsang Y."/>
            <person name="Lucien O."/>
            <person name="Lui A."/>
            <person name="Ma L.J."/>
            <person name="Mabbitt R."/>
            <person name="Macdonald J."/>
            <person name="Maclean C."/>
            <person name="Major J."/>
            <person name="Manning J."/>
            <person name="Marabella R."/>
            <person name="Maru K."/>
            <person name="Matthews C."/>
            <person name="Mauceli E."/>
            <person name="Mccarthy M."/>
            <person name="Mcdonough S."/>
            <person name="Mcghee T."/>
            <person name="Meldrim J."/>
            <person name="Meneus L."/>
            <person name="Mesirov J."/>
            <person name="Mihalev A."/>
            <person name="Mihova T."/>
            <person name="Mikkelsen T."/>
            <person name="Mlenga V."/>
            <person name="Moru K."/>
            <person name="Mozes J."/>
            <person name="Mulrain L."/>
            <person name="Munson G."/>
            <person name="Naylor J."/>
            <person name="Newes C."/>
            <person name="Nguyen C."/>
            <person name="Nguyen N."/>
            <person name="Nguyen T."/>
            <person name="Nicol R."/>
            <person name="Nielsen C."/>
            <person name="Nizzari M."/>
            <person name="Norbu C."/>
            <person name="Norbu N."/>
            <person name="O'donnell P."/>
            <person name="Okoawo O."/>
            <person name="O'leary S."/>
            <person name="Omotosho B."/>
            <person name="O'neill K."/>
            <person name="Osman S."/>
            <person name="Parker S."/>
            <person name="Perrin D."/>
            <person name="Phunkhang P."/>
            <person name="Piqani B."/>
            <person name="Purcell S."/>
            <person name="Rachupka T."/>
            <person name="Ramasamy U."/>
            <person name="Rameau R."/>
            <person name="Ray V."/>
            <person name="Raymond C."/>
            <person name="Retta R."/>
            <person name="Richardson S."/>
            <person name="Rise C."/>
            <person name="Rodriguez J."/>
            <person name="Rogers J."/>
            <person name="Rogov P."/>
            <person name="Rutman M."/>
            <person name="Schupbach R."/>
            <person name="Seaman C."/>
            <person name="Settipalli S."/>
            <person name="Sharpe T."/>
            <person name="Sheridan J."/>
            <person name="Sherpa N."/>
            <person name="Shi J."/>
            <person name="Smirnov S."/>
            <person name="Smith C."/>
            <person name="Sougnez C."/>
            <person name="Spencer B."/>
            <person name="Stalker J."/>
            <person name="Stange-thomann N."/>
            <person name="Stavropoulos S."/>
            <person name="Stetson K."/>
            <person name="Stone C."/>
            <person name="Stone S."/>
            <person name="Stubbs M."/>
            <person name="Talamas J."/>
            <person name="Tchuinga P."/>
            <person name="Tenzing P."/>
            <person name="Tesfaye S."/>
            <person name="Theodore J."/>
            <person name="Thoulutsang Y."/>
            <person name="Topham K."/>
            <person name="Towey S."/>
            <person name="Tsamla T."/>
            <person name="Tsomo N."/>
            <person name="Vallee D."/>
            <person name="Vassiliev H."/>
            <person name="Venkataraman V."/>
            <person name="Vinson J."/>
            <person name="Vo A."/>
            <person name="Wade C."/>
            <person name="Wang S."/>
            <person name="Wangchuk T."/>
            <person name="Wangdi T."/>
            <person name="Whittaker C."/>
            <person name="Wilkinson J."/>
            <person name="Wu Y."/>
            <person name="Wyman D."/>
            <person name="Yadav S."/>
            <person name="Yang S."/>
            <person name="Yang X."/>
            <person name="Yeager S."/>
            <person name="Yee E."/>
            <person name="Young G."/>
            <person name="Zainoun J."/>
            <person name="Zembeck L."/>
            <person name="Zimmer A."/>
            <person name="Zody M."/>
            <person name="Lander E."/>
        </authorList>
    </citation>
    <scope>NUCLEOTIDE SEQUENCE [LARGE SCALE GENOMIC DNA]</scope>
</reference>
<name>H2Z802_CIOSA</name>
<evidence type="ECO:0000259" key="5">
    <source>
        <dbReference type="PROSITE" id="PS50002"/>
    </source>
</evidence>
<dbReference type="InParanoid" id="H2Z802"/>
<dbReference type="OMA" id="DWWQVIK"/>
<keyword evidence="7" id="KW-1185">Reference proteome</keyword>
<dbReference type="SUPFAM" id="SSF50044">
    <property type="entry name" value="SH3-domain"/>
    <property type="match status" value="1"/>
</dbReference>
<dbReference type="eggNOG" id="ENOG502SDSE">
    <property type="taxonomic scope" value="Eukaryota"/>
</dbReference>
<evidence type="ECO:0000256" key="4">
    <source>
        <dbReference type="SAM" id="MobiDB-lite"/>
    </source>
</evidence>
<sequence length="270" mass="30761">MTELKSDDLGCVVRVLFNYKYKANDGRLISIQENDEFVLIKKSNDDWWQVIKQGEKKPIYVPAAYITQLQQKKYPDHPFFKKAFAALEKAKKKQRLSDGKHKSDGRNTPKGRVIMVTGSKEDLTVMSLKDNKYSEMRASCDSLDRFIENENPYDEVPFESTFSPRVKDVDKSSSTKVKEPTNSAADFEEPEYENLENIKPAKVTSTPEPAQRRKSLENIFKSDGSTPNSPDIAPRNISETSTHSHLQGEDATKPSLPQQLSPRYVTTVEY</sequence>
<feature type="region of interest" description="Disordered" evidence="4">
    <location>
        <begin position="92"/>
        <end position="112"/>
    </location>
</feature>
<keyword evidence="2" id="KW-0343">GTPase activation</keyword>
<dbReference type="PANTHER" id="PTHR23176">
    <property type="entry name" value="RHO/RAC/CDC GTPASE-ACTIVATING PROTEIN"/>
    <property type="match status" value="1"/>
</dbReference>
<organism evidence="6 7">
    <name type="scientific">Ciona savignyi</name>
    <name type="common">Pacific transparent sea squirt</name>
    <dbReference type="NCBI Taxonomy" id="51511"/>
    <lineage>
        <taxon>Eukaryota</taxon>
        <taxon>Metazoa</taxon>
        <taxon>Chordata</taxon>
        <taxon>Tunicata</taxon>
        <taxon>Ascidiacea</taxon>
        <taxon>Phlebobranchia</taxon>
        <taxon>Cionidae</taxon>
        <taxon>Ciona</taxon>
    </lineage>
</organism>
<dbReference type="Gene3D" id="2.30.30.40">
    <property type="entry name" value="SH3 Domains"/>
    <property type="match status" value="1"/>
</dbReference>
<evidence type="ECO:0000313" key="7">
    <source>
        <dbReference type="Proteomes" id="UP000007875"/>
    </source>
</evidence>
<feature type="compositionally biased region" description="Basic and acidic residues" evidence="4">
    <location>
        <begin position="165"/>
        <end position="179"/>
    </location>
</feature>
<dbReference type="GO" id="GO:0005096">
    <property type="term" value="F:GTPase activator activity"/>
    <property type="evidence" value="ECO:0007669"/>
    <property type="project" value="UniProtKB-KW"/>
</dbReference>
<feature type="region of interest" description="Disordered" evidence="4">
    <location>
        <begin position="165"/>
        <end position="270"/>
    </location>
</feature>
<dbReference type="GO" id="GO:0005737">
    <property type="term" value="C:cytoplasm"/>
    <property type="evidence" value="ECO:0007669"/>
    <property type="project" value="TreeGrafter"/>
</dbReference>
<dbReference type="Pfam" id="PF00018">
    <property type="entry name" value="SH3_1"/>
    <property type="match status" value="1"/>
</dbReference>